<dbReference type="Gene3D" id="3.40.50.150">
    <property type="entry name" value="Vaccinia Virus protein VP39"/>
    <property type="match status" value="1"/>
</dbReference>
<dbReference type="EC" id="2.1.1.201" evidence="4"/>
<dbReference type="Pfam" id="PF24913">
    <property type="entry name" value="WHD_AAA_fung"/>
    <property type="match status" value="1"/>
</dbReference>
<gene>
    <name evidence="4" type="primary">COQ5</name>
    <name evidence="7" type="ORF">B0I71DRAFT_176860</name>
</gene>
<dbReference type="UniPathway" id="UPA00232"/>
<dbReference type="FunFam" id="3.40.50.150:FF:000133">
    <property type="entry name" value="2-methoxy-6-polyprenyl-1,4-benzoquinol methylase, mitochondrial"/>
    <property type="match status" value="1"/>
</dbReference>
<dbReference type="NCBIfam" id="TIGR01934">
    <property type="entry name" value="MenG_MenH_UbiE"/>
    <property type="match status" value="1"/>
</dbReference>
<keyword evidence="4" id="KW-0496">Mitochondrion</keyword>
<keyword evidence="2 4" id="KW-0808">Transferase</keyword>
<keyword evidence="3 4" id="KW-0949">S-adenosyl-L-methionine</keyword>
<dbReference type="Pfam" id="PF13191">
    <property type="entry name" value="AAA_16"/>
    <property type="match status" value="1"/>
</dbReference>
<dbReference type="PROSITE" id="PS01183">
    <property type="entry name" value="UBIE_1"/>
    <property type="match status" value="1"/>
</dbReference>
<comment type="subunit">
    <text evidence="4">Component of a multi-subunit COQ enzyme complex, composed of at least COQ3, COQ4, COQ5, COQ6, COQ7 and COQ9.</text>
</comment>
<dbReference type="PROSITE" id="PS01184">
    <property type="entry name" value="UBIE_2"/>
    <property type="match status" value="1"/>
</dbReference>
<dbReference type="SUPFAM" id="SSF52540">
    <property type="entry name" value="P-loop containing nucleoside triphosphate hydrolases"/>
    <property type="match status" value="1"/>
</dbReference>
<dbReference type="InterPro" id="IPR004033">
    <property type="entry name" value="UbiE/COQ5_MeTrFase"/>
</dbReference>
<dbReference type="VEuPathDB" id="FungiDB:YALI0_C18205g"/>
<evidence type="ECO:0000256" key="2">
    <source>
        <dbReference type="ARBA" id="ARBA00022679"/>
    </source>
</evidence>
<comment type="catalytic activity">
    <reaction evidence="4">
        <text>a 2-methoxy-6-(all-trans-polyprenyl)benzene-1,4-diol + S-adenosyl-L-methionine = a 5-methoxy-2-methyl-3-(all-trans-polyprenyl)benzene-1,4-diol + S-adenosyl-L-homocysteine + H(+)</text>
        <dbReference type="Rhea" id="RHEA:28286"/>
        <dbReference type="Rhea" id="RHEA-COMP:10858"/>
        <dbReference type="Rhea" id="RHEA-COMP:10859"/>
        <dbReference type="ChEBI" id="CHEBI:15378"/>
        <dbReference type="ChEBI" id="CHEBI:57856"/>
        <dbReference type="ChEBI" id="CHEBI:59789"/>
        <dbReference type="ChEBI" id="CHEBI:84166"/>
        <dbReference type="ChEBI" id="CHEBI:84167"/>
        <dbReference type="EC" id="2.1.1.201"/>
    </reaction>
</comment>
<dbReference type="PROSITE" id="PS51608">
    <property type="entry name" value="SAM_MT_UBIE"/>
    <property type="match status" value="1"/>
</dbReference>
<feature type="domain" description="AAA protein C-terminal winged helix" evidence="6">
    <location>
        <begin position="680"/>
        <end position="804"/>
    </location>
</feature>
<evidence type="ECO:0000256" key="1">
    <source>
        <dbReference type="ARBA" id="ARBA00022603"/>
    </source>
</evidence>
<dbReference type="EMBL" id="KZ859075">
    <property type="protein sequence ID" value="RDW23588.1"/>
    <property type="molecule type" value="Genomic_DNA"/>
</dbReference>
<organism evidence="7 8">
    <name type="scientific">Yarrowia lipolytica</name>
    <name type="common">Candida lipolytica</name>
    <dbReference type="NCBI Taxonomy" id="4952"/>
    <lineage>
        <taxon>Eukaryota</taxon>
        <taxon>Fungi</taxon>
        <taxon>Dikarya</taxon>
        <taxon>Ascomycota</taxon>
        <taxon>Saccharomycotina</taxon>
        <taxon>Dipodascomycetes</taxon>
        <taxon>Dipodascales</taxon>
        <taxon>Dipodascales incertae sedis</taxon>
        <taxon>Yarrowia</taxon>
    </lineage>
</organism>
<dbReference type="VEuPathDB" id="FungiDB:YALI1_C25352g"/>
<dbReference type="PANTHER" id="PTHR36168">
    <property type="entry name" value="CHROMOSOME 1, WHOLE GENOME SHOTGUN SEQUENCE"/>
    <property type="match status" value="1"/>
</dbReference>
<sequence>MNRLGAAQRLTRGLSATRSQLHRLRAFSTSGSCLNDDKSTHFGFKTVDKDSKESLVGQVFSSVASKYDIMNDVMSFGIHRLWKDEFVNTLNPGRRAGSNEQLSFLDVAGGSGDIAFRILDNAKRRHGDVSSNMTVVDINPNMLAEGEKRAAAHPEYANDPRIKFLVQNAETLDQIPDESQDLYTVAFGIRNFTNIPKALETAHRVLKPGGVFACLEFSKVDNFILDQVYTQYSFNVIPMMGQIVAGDRDSYQYLVESIVRFPTQEKFAQMIQDAGFTLAGDGYKNLTFGVAAVHIGVKFIMLPRALSRHVARQPRVSSSTAARLRISNHGRIRSFHSSRVSSMLQIPEIGGDGEENKQSRSGWERTKEILTKMAESAGITFASIAILGIAGMTYHYYYKRHVVKKMDEAFEDGDPAFELTMHRRTSEMEGWVERSHQKLLDDIIAGRISGRYYLLIGEKGTGKTSMILEAMRKCSGSCCTILDAHADPEIFRIRLGKALDFEFHEDYIGSLFSIRGPRDTTALLDIERAFNKLEEVAVGKVRKTGRPLVMVINNAHLIRDDADGNNLVELLQQKAEALSGAGLVTMIFNSDDYWLYERLKKLGTRLEVVTIKDLDRAQSVQAFQLARLRARGISCDVETANRVYDLVGGRPQHLAHVAGHRNILKACQELIDREKTWFLNQCGLLGEDMDDDVMESGKFSTSAMFLMRELVEMDRRRLKDVSIYNTLHLSDHKLPELPLWRARQVMTRPDYIQVYDNLNIFTIDSLSRVRADSVPMMQAFHEIADMPGFDDFLEETADRVSAIESLGRTRELVAKDLVEGGKYTVKDAFRTFAIKLVQPEEEEDKAESSLDHLGKSDWWNQRVKKFTEQIEEEEVALKEKEAKAVGIPKHVEDVAKIPGDVEEVADYK</sequence>
<evidence type="ECO:0000256" key="3">
    <source>
        <dbReference type="ARBA" id="ARBA00022691"/>
    </source>
</evidence>
<dbReference type="Proteomes" id="UP000256601">
    <property type="component" value="Unassembled WGS sequence"/>
</dbReference>
<dbReference type="Pfam" id="PF01209">
    <property type="entry name" value="Ubie_methyltran"/>
    <property type="match status" value="1"/>
</dbReference>
<evidence type="ECO:0000313" key="7">
    <source>
        <dbReference type="EMBL" id="RDW23588.1"/>
    </source>
</evidence>
<dbReference type="HAMAP" id="MF_01813">
    <property type="entry name" value="MenG_UbiE_methyltr"/>
    <property type="match status" value="1"/>
</dbReference>
<dbReference type="PANTHER" id="PTHR36168:SF1">
    <property type="entry name" value="ORC1-LIKE AAA ATPASE DOMAIN-CONTAINING PROTEIN"/>
    <property type="match status" value="1"/>
</dbReference>
<name>A0A371BZR2_YARLL</name>
<dbReference type="InterPro" id="IPR056808">
    <property type="entry name" value="HTH_AAA"/>
</dbReference>
<feature type="binding site" evidence="4">
    <location>
        <position position="111"/>
    </location>
    <ligand>
        <name>S-adenosyl-L-methionine</name>
        <dbReference type="ChEBI" id="CHEBI:59789"/>
    </ligand>
</feature>
<feature type="binding site" evidence="4">
    <location>
        <begin position="168"/>
        <end position="169"/>
    </location>
    <ligand>
        <name>S-adenosyl-L-methionine</name>
        <dbReference type="ChEBI" id="CHEBI:59789"/>
    </ligand>
</feature>
<accession>A0A371BZR2</accession>
<reference evidence="7 8" key="1">
    <citation type="submission" date="2018-07" db="EMBL/GenBank/DDBJ databases">
        <title>Draft Genome Assemblies for Five Robust Yarrowia lipolytica Strains Exhibiting High Lipid Production and Pentose Sugar Utilization and Sugar Alcohol Secretion from Undetoxified Lignocellulosic Biomass Hydrolysates.</title>
        <authorList>
            <consortium name="DOE Joint Genome Institute"/>
            <person name="Walker C."/>
            <person name="Ryu S."/>
            <person name="Na H."/>
            <person name="Zane M."/>
            <person name="LaButti K."/>
            <person name="Lipzen A."/>
            <person name="Haridas S."/>
            <person name="Barry K."/>
            <person name="Grigoriev I.V."/>
            <person name="Quarterman J."/>
            <person name="Slininger P."/>
            <person name="Dien B."/>
            <person name="Trinh C.T."/>
        </authorList>
    </citation>
    <scope>NUCLEOTIDE SEQUENCE [LARGE SCALE GENOMIC DNA]</scope>
    <source>
        <strain evidence="7 8">YB392</strain>
    </source>
</reference>
<dbReference type="GO" id="GO:0008425">
    <property type="term" value="F:2-methoxy-6-polyprenyl-1,4-benzoquinol methyltransferase activity"/>
    <property type="evidence" value="ECO:0007669"/>
    <property type="project" value="UniProtKB-UniRule"/>
</dbReference>
<feature type="binding site" evidence="4">
    <location>
        <position position="137"/>
    </location>
    <ligand>
        <name>S-adenosyl-L-methionine</name>
        <dbReference type="ChEBI" id="CHEBI:59789"/>
    </ligand>
</feature>
<dbReference type="VEuPathDB" id="FungiDB:YALI1_C25336g"/>
<dbReference type="GO" id="GO:0031314">
    <property type="term" value="C:extrinsic component of mitochondrial inner membrane"/>
    <property type="evidence" value="ECO:0007669"/>
    <property type="project" value="UniProtKB-UniRule"/>
</dbReference>
<dbReference type="GO" id="GO:0032259">
    <property type="term" value="P:methylation"/>
    <property type="evidence" value="ECO:0007669"/>
    <property type="project" value="UniProtKB-KW"/>
</dbReference>
<comment type="function">
    <text evidence="4">Methyltransferase required for the conversion of 2-polyprenyl-6-methoxy-1,4-benzoquinol (DDMQH2) to 2-polyprenyl-3-methyl-6-methoxy-1,4-benzoquinol (DMQH2).</text>
</comment>
<evidence type="ECO:0000256" key="4">
    <source>
        <dbReference type="HAMAP-Rule" id="MF_03191"/>
    </source>
</evidence>
<dbReference type="InterPro" id="IPR041664">
    <property type="entry name" value="AAA_16"/>
</dbReference>
<evidence type="ECO:0000259" key="5">
    <source>
        <dbReference type="Pfam" id="PF13191"/>
    </source>
</evidence>
<evidence type="ECO:0000313" key="8">
    <source>
        <dbReference type="Proteomes" id="UP000256601"/>
    </source>
</evidence>
<keyword evidence="4" id="KW-0831">Ubiquinone biosynthesis</keyword>
<keyword evidence="4" id="KW-0472">Membrane</keyword>
<proteinExistence type="inferred from homology"/>
<comment type="pathway">
    <text evidence="4">Cofactor biosynthesis; ubiquinone biosynthesis.</text>
</comment>
<comment type="subcellular location">
    <subcellularLocation>
        <location evidence="4">Mitochondrion inner membrane</location>
        <topology evidence="4">Peripheral membrane protein</topology>
        <orientation evidence="4">Matrix side</orientation>
    </subcellularLocation>
</comment>
<dbReference type="InterPro" id="IPR023576">
    <property type="entry name" value="UbiE/COQ5_MeTrFase_CS"/>
</dbReference>
<dbReference type="SUPFAM" id="SSF53335">
    <property type="entry name" value="S-adenosyl-L-methionine-dependent methyltransferases"/>
    <property type="match status" value="1"/>
</dbReference>
<dbReference type="VEuPathDB" id="FungiDB:YALI0_C18183g"/>
<keyword evidence="1 4" id="KW-0489">Methyltransferase</keyword>
<feature type="domain" description="Orc1-like AAA ATPase" evidence="5">
    <location>
        <begin position="437"/>
        <end position="577"/>
    </location>
</feature>
<dbReference type="InterPro" id="IPR027417">
    <property type="entry name" value="P-loop_NTPase"/>
</dbReference>
<dbReference type="InterPro" id="IPR029063">
    <property type="entry name" value="SAM-dependent_MTases_sf"/>
</dbReference>
<dbReference type="AlphaFoldDB" id="A0A371BZR2"/>
<comment type="similarity">
    <text evidence="4">Belongs to the class I-like SAM-binding methyltransferase superfamily. MenG/UbiE family.</text>
</comment>
<dbReference type="CDD" id="cd02440">
    <property type="entry name" value="AdoMet_MTases"/>
    <property type="match status" value="1"/>
</dbReference>
<protein>
    <recommendedName>
        <fullName evidence="4">2-methoxy-6-polyprenyl-1,4-benzoquinol methylase, mitochondrial</fullName>
        <ecNumber evidence="4">2.1.1.201</ecNumber>
    </recommendedName>
    <alternativeName>
        <fullName evidence="4">Ubiquinone biosynthesis methyltransferase COQ5</fullName>
    </alternativeName>
</protein>
<keyword evidence="4" id="KW-0999">Mitochondrion inner membrane</keyword>
<comment type="caution">
    <text evidence="4">Lacks conserved residue(s) required for the propagation of feature annotation.</text>
</comment>
<evidence type="ECO:0000259" key="6">
    <source>
        <dbReference type="Pfam" id="PF24913"/>
    </source>
</evidence>